<dbReference type="EMBL" id="JBHLUX010000039">
    <property type="protein sequence ID" value="MFC0472183.1"/>
    <property type="molecule type" value="Genomic_DNA"/>
</dbReference>
<evidence type="ECO:0000256" key="5">
    <source>
        <dbReference type="SAM" id="Phobius"/>
    </source>
</evidence>
<dbReference type="SUPFAM" id="SSF75005">
    <property type="entry name" value="Arabinanase/levansucrase/invertase"/>
    <property type="match status" value="1"/>
</dbReference>
<dbReference type="InterPro" id="IPR013148">
    <property type="entry name" value="Glyco_hydro_32_N"/>
</dbReference>
<keyword evidence="5" id="KW-0472">Membrane</keyword>
<dbReference type="CDD" id="cd18622">
    <property type="entry name" value="GH32_Inu-like"/>
    <property type="match status" value="1"/>
</dbReference>
<dbReference type="GO" id="GO:0016787">
    <property type="term" value="F:hydrolase activity"/>
    <property type="evidence" value="ECO:0007669"/>
    <property type="project" value="UniProtKB-KW"/>
</dbReference>
<feature type="domain" description="Glycosyl hydrolase family 32 C-terminal" evidence="7">
    <location>
        <begin position="359"/>
        <end position="510"/>
    </location>
</feature>
<keyword evidence="5" id="KW-1133">Transmembrane helix</keyword>
<dbReference type="InterPro" id="IPR023296">
    <property type="entry name" value="Glyco_hydro_beta-prop_sf"/>
</dbReference>
<keyword evidence="9" id="KW-1185">Reference proteome</keyword>
<dbReference type="SUPFAM" id="SSF49899">
    <property type="entry name" value="Concanavalin A-like lectins/glucanases"/>
    <property type="match status" value="1"/>
</dbReference>
<evidence type="ECO:0000259" key="7">
    <source>
        <dbReference type="Pfam" id="PF08244"/>
    </source>
</evidence>
<dbReference type="PROSITE" id="PS00609">
    <property type="entry name" value="GLYCOSYL_HYDROL_F32"/>
    <property type="match status" value="1"/>
</dbReference>
<feature type="domain" description="Glycosyl hydrolase family 32 N-terminal" evidence="6">
    <location>
        <begin position="51"/>
        <end position="356"/>
    </location>
</feature>
<comment type="caution">
    <text evidence="8">The sequence shown here is derived from an EMBL/GenBank/DDBJ whole genome shotgun (WGS) entry which is preliminary data.</text>
</comment>
<keyword evidence="2 4" id="KW-0378">Hydrolase</keyword>
<dbReference type="Gene3D" id="2.60.120.560">
    <property type="entry name" value="Exo-inulinase, domain 1"/>
    <property type="match status" value="1"/>
</dbReference>
<dbReference type="Pfam" id="PF00251">
    <property type="entry name" value="Glyco_hydro_32N"/>
    <property type="match status" value="1"/>
</dbReference>
<comment type="similarity">
    <text evidence="1 4">Belongs to the glycosyl hydrolase 32 family.</text>
</comment>
<dbReference type="Gene3D" id="2.115.10.20">
    <property type="entry name" value="Glycosyl hydrolase domain, family 43"/>
    <property type="match status" value="1"/>
</dbReference>
<dbReference type="Pfam" id="PF08244">
    <property type="entry name" value="Glyco_hydro_32C"/>
    <property type="match status" value="1"/>
</dbReference>
<organism evidence="8 9">
    <name type="scientific">Halalkalibacter kiskunsagensis</name>
    <dbReference type="NCBI Taxonomy" id="1548599"/>
    <lineage>
        <taxon>Bacteria</taxon>
        <taxon>Bacillati</taxon>
        <taxon>Bacillota</taxon>
        <taxon>Bacilli</taxon>
        <taxon>Bacillales</taxon>
        <taxon>Bacillaceae</taxon>
        <taxon>Halalkalibacter</taxon>
    </lineage>
</organism>
<dbReference type="Proteomes" id="UP001589838">
    <property type="component" value="Unassembled WGS sequence"/>
</dbReference>
<feature type="transmembrane region" description="Helical" evidence="5">
    <location>
        <begin position="9"/>
        <end position="29"/>
    </location>
</feature>
<name>A0ABV6KJJ8_9BACI</name>
<dbReference type="InterPro" id="IPR013189">
    <property type="entry name" value="Glyco_hydro_32_C"/>
</dbReference>
<dbReference type="PANTHER" id="PTHR42800">
    <property type="entry name" value="EXOINULINASE INUD (AFU_ORTHOLOGUE AFUA_5G00480)"/>
    <property type="match status" value="1"/>
</dbReference>
<evidence type="ECO:0000313" key="8">
    <source>
        <dbReference type="EMBL" id="MFC0472183.1"/>
    </source>
</evidence>
<accession>A0ABV6KJJ8</accession>
<protein>
    <submittedName>
        <fullName evidence="8">Glycoside hydrolase family 32 protein</fullName>
    </submittedName>
</protein>
<dbReference type="InterPro" id="IPR018053">
    <property type="entry name" value="Glyco_hydro_32_AS"/>
</dbReference>
<dbReference type="SMART" id="SM00640">
    <property type="entry name" value="Glyco_32"/>
    <property type="match status" value="1"/>
</dbReference>
<evidence type="ECO:0000256" key="3">
    <source>
        <dbReference type="ARBA" id="ARBA00023295"/>
    </source>
</evidence>
<dbReference type="InterPro" id="IPR013320">
    <property type="entry name" value="ConA-like_dom_sf"/>
</dbReference>
<reference evidence="8 9" key="1">
    <citation type="submission" date="2024-09" db="EMBL/GenBank/DDBJ databases">
        <authorList>
            <person name="Sun Q."/>
            <person name="Mori K."/>
        </authorList>
    </citation>
    <scope>NUCLEOTIDE SEQUENCE [LARGE SCALE GENOMIC DNA]</scope>
    <source>
        <strain evidence="8 9">NCAIM B.02610</strain>
    </source>
</reference>
<dbReference type="InterPro" id="IPR001362">
    <property type="entry name" value="Glyco_hydro_32"/>
</dbReference>
<gene>
    <name evidence="8" type="ORF">ACFFHM_17150</name>
</gene>
<dbReference type="PANTHER" id="PTHR42800:SF1">
    <property type="entry name" value="EXOINULINASE INUD (AFU_ORTHOLOGUE AFUA_5G00480)"/>
    <property type="match status" value="1"/>
</dbReference>
<evidence type="ECO:0000256" key="2">
    <source>
        <dbReference type="ARBA" id="ARBA00022801"/>
    </source>
</evidence>
<evidence type="ECO:0000259" key="6">
    <source>
        <dbReference type="Pfam" id="PF00251"/>
    </source>
</evidence>
<evidence type="ECO:0000313" key="9">
    <source>
        <dbReference type="Proteomes" id="UP001589838"/>
    </source>
</evidence>
<keyword evidence="3 4" id="KW-0326">Glycosidase</keyword>
<dbReference type="RefSeq" id="WP_335962805.1">
    <property type="nucleotide sequence ID" value="NZ_JAXBLX010000035.1"/>
</dbReference>
<keyword evidence="5" id="KW-0812">Transmembrane</keyword>
<proteinExistence type="inferred from homology"/>
<evidence type="ECO:0000256" key="1">
    <source>
        <dbReference type="ARBA" id="ARBA00009902"/>
    </source>
</evidence>
<sequence length="518" mass="59175">MKSLKIGNTFIFMIILAIFITAISMNALIVSASPENDSVGLYLEKYRPQFHFSPERNWMNDPNGLVFYNGKYHMFYQYNPYGNKWGNMSWGHAISKDLVHWEHLPVALRPDKLGMIFSGSAVVDKHNTSGLFKEKPGGLVAIYTSAGETQQQSLAYSTDDGVTWTKYEGNPVIPNPGIEDFRDPKVIWYEKEKKWVMLLAAGDHVRLYSSKNLIDWEYMSKFDEGAHGGVWECPELFELPVNGDPNNTKWVLQVDLNPGAVAGGSGGQYFIGEFDGKTFINDNPPDEIRWVDYGKDFYATQTWFNTNNRKIWIGWMNNWEYAEFIPTHPWRGAMSLPRELTLKTIPGEGIKLIQDPVIELQAIRQRPNEWKDQRIIPGQNILSDMNSNTIEIRAEFEIGSATEFGFKVRKGKSEETIIGYNTDRNQLFVDRTNSGEDQFHEQFAGKHTAPLHPVDNRIKLHIFVDHSSVEVFGNTGERVITDRIFPEPSSKGVELYVENGDVQLLSLTVNELDSIWQK</sequence>
<evidence type="ECO:0000256" key="4">
    <source>
        <dbReference type="RuleBase" id="RU362110"/>
    </source>
</evidence>